<comment type="caution">
    <text evidence="2">The sequence shown here is derived from an EMBL/GenBank/DDBJ whole genome shotgun (WGS) entry which is preliminary data.</text>
</comment>
<name>A0A8H7M9L2_9AGAM</name>
<feature type="region of interest" description="Disordered" evidence="1">
    <location>
        <begin position="101"/>
        <end position="130"/>
    </location>
</feature>
<protein>
    <submittedName>
        <fullName evidence="2">Uncharacterized protein</fullName>
    </submittedName>
</protein>
<dbReference type="EMBL" id="JACYCF010000001">
    <property type="protein sequence ID" value="KAF8761688.1"/>
    <property type="molecule type" value="Genomic_DNA"/>
</dbReference>
<gene>
    <name evidence="2" type="ORF">RHS01_00424</name>
</gene>
<reference evidence="2" key="1">
    <citation type="submission" date="2020-09" db="EMBL/GenBank/DDBJ databases">
        <title>Comparative genome analyses of four rice-infecting Rhizoctonia solani isolates reveal extensive enrichment of homogalacturonan modification genes.</title>
        <authorList>
            <person name="Lee D.-Y."/>
            <person name="Jeon J."/>
            <person name="Kim K.-T."/>
            <person name="Cheong K."/>
            <person name="Song H."/>
            <person name="Choi G."/>
            <person name="Ko J."/>
            <person name="Opiyo S.O."/>
            <person name="Zuo S."/>
            <person name="Madhav S."/>
            <person name="Lee Y.-H."/>
            <person name="Wang G.-L."/>
        </authorList>
    </citation>
    <scope>NUCLEOTIDE SEQUENCE</scope>
    <source>
        <strain evidence="2">AG1-IA B2</strain>
    </source>
</reference>
<dbReference type="AlphaFoldDB" id="A0A8H7M9L2"/>
<proteinExistence type="predicted"/>
<organism evidence="2 3">
    <name type="scientific">Rhizoctonia solani</name>
    <dbReference type="NCBI Taxonomy" id="456999"/>
    <lineage>
        <taxon>Eukaryota</taxon>
        <taxon>Fungi</taxon>
        <taxon>Dikarya</taxon>
        <taxon>Basidiomycota</taxon>
        <taxon>Agaricomycotina</taxon>
        <taxon>Agaricomycetes</taxon>
        <taxon>Cantharellales</taxon>
        <taxon>Ceratobasidiaceae</taxon>
        <taxon>Rhizoctonia</taxon>
    </lineage>
</organism>
<accession>A0A8H7M9L2</accession>
<feature type="region of interest" description="Disordered" evidence="1">
    <location>
        <begin position="1"/>
        <end position="63"/>
    </location>
</feature>
<feature type="compositionally biased region" description="Polar residues" evidence="1">
    <location>
        <begin position="40"/>
        <end position="51"/>
    </location>
</feature>
<feature type="compositionally biased region" description="Polar residues" evidence="1">
    <location>
        <begin position="1"/>
        <end position="11"/>
    </location>
</feature>
<dbReference type="Proteomes" id="UP000614334">
    <property type="component" value="Unassembled WGS sequence"/>
</dbReference>
<evidence type="ECO:0000313" key="2">
    <source>
        <dbReference type="EMBL" id="KAF8761688.1"/>
    </source>
</evidence>
<evidence type="ECO:0000313" key="3">
    <source>
        <dbReference type="Proteomes" id="UP000614334"/>
    </source>
</evidence>
<sequence>MFTAAQSSSSGPKPVVRPHAPKRIPLPRRTSAEVPYARTYPSTPALSPTSHYNHREPSTNPFFVADKETPLVTTQRFRNPPSPPTHVRRPTLPVEISLEHAFGNTRPDSGQAQESRPKKERGVPASVTSCTSSRSRLKYPSLERAGLRIGPSDNELASAADGGVEFANSVVSVDCSYCWSRNWSWNRDTPTSTAGLSVSAPVSRNISISEIPLLSGHIGCAVDVLAWRRCSPEG</sequence>
<evidence type="ECO:0000256" key="1">
    <source>
        <dbReference type="SAM" id="MobiDB-lite"/>
    </source>
</evidence>